<accession>A0A5J4UNH5</accession>
<dbReference type="AlphaFoldDB" id="A0A5J4UNH5"/>
<name>A0A5J4UNH5_9EUKA</name>
<dbReference type="Proteomes" id="UP000324800">
    <property type="component" value="Unassembled WGS sequence"/>
</dbReference>
<evidence type="ECO:0000313" key="1">
    <source>
        <dbReference type="EMBL" id="KAA6371530.1"/>
    </source>
</evidence>
<protein>
    <submittedName>
        <fullName evidence="1">Uncharacterized protein</fullName>
    </submittedName>
</protein>
<comment type="caution">
    <text evidence="1">The sequence shown here is derived from an EMBL/GenBank/DDBJ whole genome shotgun (WGS) entry which is preliminary data.</text>
</comment>
<reference evidence="1 2" key="1">
    <citation type="submission" date="2019-03" db="EMBL/GenBank/DDBJ databases">
        <title>Single cell metagenomics reveals metabolic interactions within the superorganism composed of flagellate Streblomastix strix and complex community of Bacteroidetes bacteria on its surface.</title>
        <authorList>
            <person name="Treitli S.C."/>
            <person name="Kolisko M."/>
            <person name="Husnik F."/>
            <person name="Keeling P."/>
            <person name="Hampl V."/>
        </authorList>
    </citation>
    <scope>NUCLEOTIDE SEQUENCE [LARGE SCALE GENOMIC DNA]</scope>
    <source>
        <strain evidence="1">ST1C</strain>
    </source>
</reference>
<proteinExistence type="predicted"/>
<gene>
    <name evidence="1" type="ORF">EZS28_032943</name>
</gene>
<sequence length="217" mass="25228">MPHPNQVPRGQPPPGQGLTGPYIPINAVIPQATIFLPALNSEYEIPEIPNVMTKKTIKTTCVDVCQRDKIQFQQAKMMKVNTGRDLVRVYHMRQIGECPNNKGCHPEWKKRKRSGESINLSQMQHEQEENMTQKMTQRHYNQPKQQNKNLKIGLEDIVIDHYHNAAREKSMTNLTKEANQENDQDQKVIQDRETIKFREKLEWTSIETRMGMKPEAN</sequence>
<evidence type="ECO:0000313" key="2">
    <source>
        <dbReference type="Proteomes" id="UP000324800"/>
    </source>
</evidence>
<dbReference type="EMBL" id="SNRW01014379">
    <property type="protein sequence ID" value="KAA6371530.1"/>
    <property type="molecule type" value="Genomic_DNA"/>
</dbReference>
<organism evidence="1 2">
    <name type="scientific">Streblomastix strix</name>
    <dbReference type="NCBI Taxonomy" id="222440"/>
    <lineage>
        <taxon>Eukaryota</taxon>
        <taxon>Metamonada</taxon>
        <taxon>Preaxostyla</taxon>
        <taxon>Oxymonadida</taxon>
        <taxon>Streblomastigidae</taxon>
        <taxon>Streblomastix</taxon>
    </lineage>
</organism>